<dbReference type="Pfam" id="PF12867">
    <property type="entry name" value="DinB_2"/>
    <property type="match status" value="1"/>
</dbReference>
<dbReference type="STRING" id="861266.ARTSIC4J27_2018"/>
<evidence type="ECO:0000259" key="2">
    <source>
        <dbReference type="Pfam" id="PF12867"/>
    </source>
</evidence>
<dbReference type="EMBL" id="CAQI01000042">
    <property type="protein sequence ID" value="CCQ46058.1"/>
    <property type="molecule type" value="Genomic_DNA"/>
</dbReference>
<proteinExistence type="predicted"/>
<evidence type="ECO:0000313" key="3">
    <source>
        <dbReference type="EMBL" id="CCQ46058.1"/>
    </source>
</evidence>
<dbReference type="Proteomes" id="UP000035722">
    <property type="component" value="Unassembled WGS sequence"/>
</dbReference>
<keyword evidence="1" id="KW-0812">Transmembrane</keyword>
<reference evidence="4" key="1">
    <citation type="journal article" date="2014" name="Genome Announc.">
        <title>Genome Sequence of Arthrobacter siccitolerans 4J27, a Xeroprotectant-Producing Desiccation-Tolerant Microorganism.</title>
        <authorList>
            <person name="Manzanera M."/>
            <person name="Santa-Cruz-Calvo L."/>
            <person name="Vilchez J.I."/>
            <person name="Garcia-Fontana C."/>
            <person name="Silva-Castro G.A."/>
            <person name="Calvo C."/>
            <person name="Gonzalez-Lopez J."/>
        </authorList>
    </citation>
    <scope>NUCLEOTIDE SEQUENCE [LARGE SCALE GENOMIC DNA]</scope>
    <source>
        <strain evidence="4">4J27</strain>
    </source>
</reference>
<dbReference type="Gene3D" id="1.20.120.450">
    <property type="entry name" value="dinb family like domain"/>
    <property type="match status" value="1"/>
</dbReference>
<sequence length="174" mass="20117">MQPTKAEILADYSRARADLNTWLETSTPADLRRRSNGTRWTNQELLFHMVFGYMVVRALLPLVHIISRMPKPVGKAFAALLNAGTRPFDVINYWGSRSAALFYNRRRMGLKLDKTIAAITRRLERESPGSLARSMPFPDRWDPFFEPSMTLNEVYAYPTKHFDFHARQLDLNSP</sequence>
<protein>
    <recommendedName>
        <fullName evidence="2">DinB-like domain-containing protein</fullName>
    </recommendedName>
</protein>
<name>A0A024H242_9MICC</name>
<dbReference type="InterPro" id="IPR034660">
    <property type="entry name" value="DinB/YfiT-like"/>
</dbReference>
<dbReference type="RefSeq" id="WP_050055012.1">
    <property type="nucleotide sequence ID" value="NZ_CAQI01000042.1"/>
</dbReference>
<gene>
    <name evidence="3" type="ORF">ARTSIC4J27_2018</name>
</gene>
<dbReference type="InterPro" id="IPR024775">
    <property type="entry name" value="DinB-like"/>
</dbReference>
<keyword evidence="1" id="KW-0472">Membrane</keyword>
<comment type="caution">
    <text evidence="3">The sequence shown here is derived from an EMBL/GenBank/DDBJ whole genome shotgun (WGS) entry which is preliminary data.</text>
</comment>
<accession>A0A024H242</accession>
<keyword evidence="4" id="KW-1185">Reference proteome</keyword>
<dbReference type="OrthoDB" id="4196751at2"/>
<evidence type="ECO:0000256" key="1">
    <source>
        <dbReference type="SAM" id="Phobius"/>
    </source>
</evidence>
<keyword evidence="1" id="KW-1133">Transmembrane helix</keyword>
<organism evidence="3 4">
    <name type="scientific">Pseudarthrobacter siccitolerans</name>
    <dbReference type="NCBI Taxonomy" id="861266"/>
    <lineage>
        <taxon>Bacteria</taxon>
        <taxon>Bacillati</taxon>
        <taxon>Actinomycetota</taxon>
        <taxon>Actinomycetes</taxon>
        <taxon>Micrococcales</taxon>
        <taxon>Micrococcaceae</taxon>
        <taxon>Pseudarthrobacter</taxon>
    </lineage>
</organism>
<evidence type="ECO:0000313" key="4">
    <source>
        <dbReference type="Proteomes" id="UP000035722"/>
    </source>
</evidence>
<feature type="transmembrane region" description="Helical" evidence="1">
    <location>
        <begin position="45"/>
        <end position="66"/>
    </location>
</feature>
<dbReference type="SUPFAM" id="SSF109854">
    <property type="entry name" value="DinB/YfiT-like putative metalloenzymes"/>
    <property type="match status" value="1"/>
</dbReference>
<dbReference type="AlphaFoldDB" id="A0A024H242"/>
<feature type="domain" description="DinB-like" evidence="2">
    <location>
        <begin position="12"/>
        <end position="168"/>
    </location>
</feature>